<accession>A0A5J6LBZ4</accession>
<reference evidence="1 2" key="1">
    <citation type="submission" date="2019-09" db="EMBL/GenBank/DDBJ databases">
        <title>Nitrincola iocasae sp. nov., a bacterium isolated from the sediment collected at a cold seep field in South China Sea.</title>
        <authorList>
            <person name="Zhang H."/>
            <person name="Wang H."/>
            <person name="Li C."/>
        </authorList>
    </citation>
    <scope>NUCLEOTIDE SEQUENCE [LARGE SCALE GENOMIC DNA]</scope>
    <source>
        <strain evidence="1 2">KXZD1103</strain>
    </source>
</reference>
<evidence type="ECO:0000313" key="2">
    <source>
        <dbReference type="Proteomes" id="UP000325606"/>
    </source>
</evidence>
<dbReference type="Proteomes" id="UP000325606">
    <property type="component" value="Chromosome"/>
</dbReference>
<proteinExistence type="predicted"/>
<dbReference type="InterPro" id="IPR009858">
    <property type="entry name" value="DUF1415"/>
</dbReference>
<evidence type="ECO:0000313" key="1">
    <source>
        <dbReference type="EMBL" id="QEW05811.1"/>
    </source>
</evidence>
<dbReference type="KEGG" id="nik:F5I99_04535"/>
<keyword evidence="2" id="KW-1185">Reference proteome</keyword>
<organism evidence="1 2">
    <name type="scientific">Nitrincola iocasae</name>
    <dbReference type="NCBI Taxonomy" id="2614693"/>
    <lineage>
        <taxon>Bacteria</taxon>
        <taxon>Pseudomonadati</taxon>
        <taxon>Pseudomonadota</taxon>
        <taxon>Gammaproteobacteria</taxon>
        <taxon>Oceanospirillales</taxon>
        <taxon>Oceanospirillaceae</taxon>
        <taxon>Nitrincola</taxon>
    </lineage>
</organism>
<name>A0A5J6LBZ4_9GAMM</name>
<gene>
    <name evidence="1" type="ORF">F5I99_04535</name>
</gene>
<protein>
    <submittedName>
        <fullName evidence="1">DUF1415 domain-containing protein</fullName>
    </submittedName>
</protein>
<sequence>MAVSTQDIPQATELVQQWLEQVVIGLNLCPFAHKPYREGLIRIRVSTVATEEAALALMVEELEGLDASQPETLETTILAFPNLWPDFLDYNDFLDLADACLVSVDRVDQYQVASFHPHYQFGGTQSDDAENLTNRAPFPLLHLLREASVADAIERHPDAEGIPERNIRRVGELNEEERRALFPWL</sequence>
<dbReference type="RefSeq" id="WP_151053854.1">
    <property type="nucleotide sequence ID" value="NZ_CP044222.1"/>
</dbReference>
<dbReference type="EMBL" id="CP044222">
    <property type="protein sequence ID" value="QEW05811.1"/>
    <property type="molecule type" value="Genomic_DNA"/>
</dbReference>
<dbReference type="AlphaFoldDB" id="A0A5J6LBZ4"/>
<dbReference type="Pfam" id="PF07209">
    <property type="entry name" value="DUF1415"/>
    <property type="match status" value="1"/>
</dbReference>